<dbReference type="RefSeq" id="WP_138197825.1">
    <property type="nucleotide sequence ID" value="NZ_VCIW01000029.1"/>
</dbReference>
<dbReference type="GO" id="GO:0006355">
    <property type="term" value="P:regulation of DNA-templated transcription"/>
    <property type="evidence" value="ECO:0007669"/>
    <property type="project" value="InterPro"/>
</dbReference>
<dbReference type="SMART" id="SM00421">
    <property type="entry name" value="HTH_LUXR"/>
    <property type="match status" value="1"/>
</dbReference>
<dbReference type="CDD" id="cd06170">
    <property type="entry name" value="LuxR_C_like"/>
    <property type="match status" value="1"/>
</dbReference>
<keyword evidence="1 5" id="KW-0597">Phosphoprotein</keyword>
<dbReference type="InterPro" id="IPR011006">
    <property type="entry name" value="CheY-like_superfamily"/>
</dbReference>
<evidence type="ECO:0000256" key="3">
    <source>
        <dbReference type="ARBA" id="ARBA00023125"/>
    </source>
</evidence>
<dbReference type="Pfam" id="PF00072">
    <property type="entry name" value="Response_reg"/>
    <property type="match status" value="1"/>
</dbReference>
<evidence type="ECO:0000313" key="8">
    <source>
        <dbReference type="EMBL" id="TLS48760.1"/>
    </source>
</evidence>
<keyword evidence="2" id="KW-0805">Transcription regulation</keyword>
<dbReference type="PROSITE" id="PS50043">
    <property type="entry name" value="HTH_LUXR_2"/>
    <property type="match status" value="1"/>
</dbReference>
<evidence type="ECO:0000256" key="4">
    <source>
        <dbReference type="ARBA" id="ARBA00023163"/>
    </source>
</evidence>
<dbReference type="PANTHER" id="PTHR43214:SF24">
    <property type="entry name" value="TRANSCRIPTIONAL REGULATORY PROTEIN NARL-RELATED"/>
    <property type="match status" value="1"/>
</dbReference>
<dbReference type="Pfam" id="PF00196">
    <property type="entry name" value="GerE"/>
    <property type="match status" value="1"/>
</dbReference>
<dbReference type="InterPro" id="IPR058245">
    <property type="entry name" value="NreC/VraR/RcsB-like_REC"/>
</dbReference>
<dbReference type="PRINTS" id="PR00038">
    <property type="entry name" value="HTHLUXR"/>
</dbReference>
<proteinExistence type="predicted"/>
<gene>
    <name evidence="8" type="ORF">FE782_28875</name>
</gene>
<protein>
    <submittedName>
        <fullName evidence="8">Response regulator transcription factor</fullName>
    </submittedName>
</protein>
<keyword evidence="3" id="KW-0238">DNA-binding</keyword>
<evidence type="ECO:0000313" key="9">
    <source>
        <dbReference type="Proteomes" id="UP000309676"/>
    </source>
</evidence>
<accession>A0A5R9G3P8</accession>
<dbReference type="InterPro" id="IPR016032">
    <property type="entry name" value="Sig_transdc_resp-reg_C-effctor"/>
</dbReference>
<evidence type="ECO:0000256" key="2">
    <source>
        <dbReference type="ARBA" id="ARBA00023015"/>
    </source>
</evidence>
<dbReference type="AlphaFoldDB" id="A0A5R9G3P8"/>
<dbReference type="InterPro" id="IPR001789">
    <property type="entry name" value="Sig_transdc_resp-reg_receiver"/>
</dbReference>
<name>A0A5R9G3P8_9BACL</name>
<evidence type="ECO:0000259" key="6">
    <source>
        <dbReference type="PROSITE" id="PS50043"/>
    </source>
</evidence>
<evidence type="ECO:0000256" key="5">
    <source>
        <dbReference type="PROSITE-ProRule" id="PRU00169"/>
    </source>
</evidence>
<dbReference type="CDD" id="cd17535">
    <property type="entry name" value="REC_NarL-like"/>
    <property type="match status" value="1"/>
</dbReference>
<dbReference type="PANTHER" id="PTHR43214">
    <property type="entry name" value="TWO-COMPONENT RESPONSE REGULATOR"/>
    <property type="match status" value="1"/>
</dbReference>
<evidence type="ECO:0000259" key="7">
    <source>
        <dbReference type="PROSITE" id="PS50110"/>
    </source>
</evidence>
<dbReference type="InterPro" id="IPR039420">
    <property type="entry name" value="WalR-like"/>
</dbReference>
<evidence type="ECO:0000256" key="1">
    <source>
        <dbReference type="ARBA" id="ARBA00022553"/>
    </source>
</evidence>
<dbReference type="PROSITE" id="PS50110">
    <property type="entry name" value="RESPONSE_REGULATORY"/>
    <property type="match status" value="1"/>
</dbReference>
<dbReference type="SUPFAM" id="SSF46894">
    <property type="entry name" value="C-terminal effector domain of the bipartite response regulators"/>
    <property type="match status" value="1"/>
</dbReference>
<dbReference type="EMBL" id="VCIW01000029">
    <property type="protein sequence ID" value="TLS48760.1"/>
    <property type="molecule type" value="Genomic_DNA"/>
</dbReference>
<feature type="domain" description="Response regulatory" evidence="7">
    <location>
        <begin position="5"/>
        <end position="121"/>
    </location>
</feature>
<comment type="caution">
    <text evidence="8">The sequence shown here is derived from an EMBL/GenBank/DDBJ whole genome shotgun (WGS) entry which is preliminary data.</text>
</comment>
<organism evidence="8 9">
    <name type="scientific">Paenibacillus antri</name>
    <dbReference type="NCBI Taxonomy" id="2582848"/>
    <lineage>
        <taxon>Bacteria</taxon>
        <taxon>Bacillati</taxon>
        <taxon>Bacillota</taxon>
        <taxon>Bacilli</taxon>
        <taxon>Bacillales</taxon>
        <taxon>Paenibacillaceae</taxon>
        <taxon>Paenibacillus</taxon>
    </lineage>
</organism>
<feature type="domain" description="HTH luxR-type" evidence="6">
    <location>
        <begin position="155"/>
        <end position="220"/>
    </location>
</feature>
<dbReference type="OrthoDB" id="9780153at2"/>
<dbReference type="SUPFAM" id="SSF52172">
    <property type="entry name" value="CheY-like"/>
    <property type="match status" value="1"/>
</dbReference>
<feature type="modified residue" description="4-aspartylphosphate" evidence="5">
    <location>
        <position position="56"/>
    </location>
</feature>
<keyword evidence="4" id="KW-0804">Transcription</keyword>
<dbReference type="InterPro" id="IPR000792">
    <property type="entry name" value="Tscrpt_reg_LuxR_C"/>
</dbReference>
<dbReference type="GO" id="GO:0000160">
    <property type="term" value="P:phosphorelay signal transduction system"/>
    <property type="evidence" value="ECO:0007669"/>
    <property type="project" value="InterPro"/>
</dbReference>
<reference evidence="8 9" key="1">
    <citation type="submission" date="2019-05" db="EMBL/GenBank/DDBJ databases">
        <authorList>
            <person name="Narsing Rao M.P."/>
            <person name="Li W.J."/>
        </authorList>
    </citation>
    <scope>NUCLEOTIDE SEQUENCE [LARGE SCALE GENOMIC DNA]</scope>
    <source>
        <strain evidence="8 9">SYSU_K30003</strain>
    </source>
</reference>
<keyword evidence="9" id="KW-1185">Reference proteome</keyword>
<dbReference type="GO" id="GO:0003677">
    <property type="term" value="F:DNA binding"/>
    <property type="evidence" value="ECO:0007669"/>
    <property type="project" value="UniProtKB-KW"/>
</dbReference>
<dbReference type="Gene3D" id="3.40.50.2300">
    <property type="match status" value="1"/>
</dbReference>
<dbReference type="Proteomes" id="UP000309676">
    <property type="component" value="Unassembled WGS sequence"/>
</dbReference>
<sequence length="223" mass="24728">MTKIRIVIADDQTLLRDGLQTIINLEEDMEVVASADNGIAAMEAVRRFRPDLVLMDIRMPGIDGIEATRRLLDEFPDLVVVVLTTFLEDQYIVDSMAYGASGFLLKDMPGDKIIQSIRDAAAGQMMLPSSVAGKLASRISLLTSGYHKPRLAGKLKRQGIAFTDRERQIIQLLLESKSNKEIAGALFLTEGTAKNYISIIYQKIGVNERSKAIHCLKELFADE</sequence>
<dbReference type="SMART" id="SM00448">
    <property type="entry name" value="REC"/>
    <property type="match status" value="1"/>
</dbReference>